<evidence type="ECO:0000256" key="3">
    <source>
        <dbReference type="SAM" id="SignalP"/>
    </source>
</evidence>
<feature type="domain" description="CUB" evidence="4">
    <location>
        <begin position="158"/>
        <end position="308"/>
    </location>
</feature>
<evidence type="ECO:0000256" key="2">
    <source>
        <dbReference type="PROSITE-ProRule" id="PRU00059"/>
    </source>
</evidence>
<comment type="caution">
    <text evidence="2">Lacks conserved residue(s) required for the propagation of feature annotation.</text>
</comment>
<evidence type="ECO:0000313" key="5">
    <source>
        <dbReference type="EMBL" id="CAL4098461.1"/>
    </source>
</evidence>
<comment type="caution">
    <text evidence="5">The sequence shown here is derived from an EMBL/GenBank/DDBJ whole genome shotgun (WGS) entry which is preliminary data.</text>
</comment>
<organism evidence="5 6">
    <name type="scientific">Meganyctiphanes norvegica</name>
    <name type="common">Northern krill</name>
    <name type="synonym">Thysanopoda norvegica</name>
    <dbReference type="NCBI Taxonomy" id="48144"/>
    <lineage>
        <taxon>Eukaryota</taxon>
        <taxon>Metazoa</taxon>
        <taxon>Ecdysozoa</taxon>
        <taxon>Arthropoda</taxon>
        <taxon>Crustacea</taxon>
        <taxon>Multicrustacea</taxon>
        <taxon>Malacostraca</taxon>
        <taxon>Eumalacostraca</taxon>
        <taxon>Eucarida</taxon>
        <taxon>Euphausiacea</taxon>
        <taxon>Euphausiidae</taxon>
        <taxon>Meganyctiphanes</taxon>
    </lineage>
</organism>
<dbReference type="SUPFAM" id="SSF49854">
    <property type="entry name" value="Spermadhesin, CUB domain"/>
    <property type="match status" value="2"/>
</dbReference>
<dbReference type="PROSITE" id="PS51257">
    <property type="entry name" value="PROKAR_LIPOPROTEIN"/>
    <property type="match status" value="1"/>
</dbReference>
<reference evidence="5 6" key="1">
    <citation type="submission" date="2024-05" db="EMBL/GenBank/DDBJ databases">
        <authorList>
            <person name="Wallberg A."/>
        </authorList>
    </citation>
    <scope>NUCLEOTIDE SEQUENCE [LARGE SCALE GENOMIC DNA]</scope>
</reference>
<dbReference type="InterPro" id="IPR058698">
    <property type="entry name" value="CUB_metazoa"/>
</dbReference>
<evidence type="ECO:0000313" key="6">
    <source>
        <dbReference type="Proteomes" id="UP001497623"/>
    </source>
</evidence>
<dbReference type="Gene3D" id="2.60.120.290">
    <property type="entry name" value="Spermadhesin, CUB domain"/>
    <property type="match status" value="1"/>
</dbReference>
<feature type="domain" description="CUB" evidence="4">
    <location>
        <begin position="32"/>
        <end position="146"/>
    </location>
</feature>
<proteinExistence type="predicted"/>
<feature type="chain" id="PRO_5043932022" description="CUB domain-containing protein" evidence="3">
    <location>
        <begin position="20"/>
        <end position="310"/>
    </location>
</feature>
<keyword evidence="1" id="KW-1015">Disulfide bond</keyword>
<feature type="signal peptide" evidence="3">
    <location>
        <begin position="1"/>
        <end position="19"/>
    </location>
</feature>
<dbReference type="InterPro" id="IPR035914">
    <property type="entry name" value="Sperma_CUB_dom_sf"/>
</dbReference>
<evidence type="ECO:0000256" key="1">
    <source>
        <dbReference type="ARBA" id="ARBA00023157"/>
    </source>
</evidence>
<evidence type="ECO:0000259" key="4">
    <source>
        <dbReference type="PROSITE" id="PS01180"/>
    </source>
</evidence>
<keyword evidence="3" id="KW-0732">Signal</keyword>
<dbReference type="PANTHER" id="PTHR33236:SF5">
    <property type="entry name" value="CUB DOMAIN-CONTAINING PROTEIN"/>
    <property type="match status" value="1"/>
</dbReference>
<dbReference type="InterPro" id="IPR000859">
    <property type="entry name" value="CUB_dom"/>
</dbReference>
<dbReference type="Pfam" id="PF26080">
    <property type="entry name" value="CUB_animal"/>
    <property type="match status" value="1"/>
</dbReference>
<keyword evidence="6" id="KW-1185">Reference proteome</keyword>
<name>A0AAV2QS33_MEGNR</name>
<dbReference type="EMBL" id="CAXKWB010010561">
    <property type="protein sequence ID" value="CAL4098461.1"/>
    <property type="molecule type" value="Genomic_DNA"/>
</dbReference>
<dbReference type="PROSITE" id="PS01180">
    <property type="entry name" value="CUB"/>
    <property type="match status" value="2"/>
</dbReference>
<gene>
    <name evidence="5" type="ORF">MNOR_LOCUS16237</name>
</gene>
<accession>A0AAV2QS33</accession>
<dbReference type="PANTHER" id="PTHR33236">
    <property type="entry name" value="INTRAFLAGELLAR TRANSPORT PROTEIN 122 FAMILY PROTEIN-RELATED"/>
    <property type="match status" value="1"/>
</dbReference>
<protein>
    <recommendedName>
        <fullName evidence="4">CUB domain-containing protein</fullName>
    </recommendedName>
</protein>
<sequence>MASLLKLLGHLLMMQIINAEAISSPIVLTASCSETNGDNNTHFVNPPSPHNGLCTLAVNHLDDNICQVRLDFIELELSEPEMDGQCVKDVFLVTGGISSPPLICGYNSGQHMYVEVDSAGGSLHLTVYRSATSPETNNWNIKVSQISCNSRYRAPYGCLQYYTTTEGTVRSFNFKQDSPTAADGTREVAGLDYGVCVHKPGGCYGIIWSRNTTGGDYGFTLTTDVYSLIPELLGTPAASATGADCMTDYVLIPGGVDDLQAQNDHYCGAGFPESVTSTVAPFVLYYHTDADEALDSGSRGFSLNYQLIMQ</sequence>
<dbReference type="AlphaFoldDB" id="A0AAV2QS33"/>
<dbReference type="Proteomes" id="UP001497623">
    <property type="component" value="Unassembled WGS sequence"/>
</dbReference>